<dbReference type="EMBL" id="JAPFFI010000009">
    <property type="protein sequence ID" value="KAJ6381619.1"/>
    <property type="molecule type" value="Genomic_DNA"/>
</dbReference>
<gene>
    <name evidence="1" type="ORF">OIU77_030324</name>
</gene>
<proteinExistence type="predicted"/>
<evidence type="ECO:0000313" key="1">
    <source>
        <dbReference type="EMBL" id="KAJ6381619.1"/>
    </source>
</evidence>
<evidence type="ECO:0000313" key="2">
    <source>
        <dbReference type="Proteomes" id="UP001141253"/>
    </source>
</evidence>
<name>A0ABQ9BBH6_9ROSI</name>
<sequence>MSCEEQHILANGGGIDKEGSVFRAVDALHSQLFQGKNNQVFVLISLQEEIDFAAQEWVIEHEKAAVSYERFQNLKGADACAGRVRPASTLCYFSRRRSIWFMGIGAGYST</sequence>
<dbReference type="Proteomes" id="UP001141253">
    <property type="component" value="Chromosome 6"/>
</dbReference>
<reference evidence="1" key="1">
    <citation type="submission" date="2022-10" db="EMBL/GenBank/DDBJ databases">
        <authorList>
            <person name="Hyden B.L."/>
            <person name="Feng K."/>
            <person name="Yates T."/>
            <person name="Jawdy S."/>
            <person name="Smart L.B."/>
            <person name="Muchero W."/>
        </authorList>
    </citation>
    <scope>NUCLEOTIDE SEQUENCE</scope>
    <source>
        <tissue evidence="1">Shoot tip</tissue>
    </source>
</reference>
<protein>
    <submittedName>
        <fullName evidence="1">Uncharacterized protein</fullName>
    </submittedName>
</protein>
<accession>A0ABQ9BBH6</accession>
<reference evidence="1" key="2">
    <citation type="journal article" date="2023" name="Int. J. Mol. Sci.">
        <title>De Novo Assembly and Annotation of 11 Diverse Shrub Willow (Salix) Genomes Reveals Novel Gene Organization in Sex-Linked Regions.</title>
        <authorList>
            <person name="Hyden B."/>
            <person name="Feng K."/>
            <person name="Yates T.B."/>
            <person name="Jawdy S."/>
            <person name="Cereghino C."/>
            <person name="Smart L.B."/>
            <person name="Muchero W."/>
        </authorList>
    </citation>
    <scope>NUCLEOTIDE SEQUENCE</scope>
    <source>
        <tissue evidence="1">Shoot tip</tissue>
    </source>
</reference>
<organism evidence="1 2">
    <name type="scientific">Salix suchowensis</name>
    <dbReference type="NCBI Taxonomy" id="1278906"/>
    <lineage>
        <taxon>Eukaryota</taxon>
        <taxon>Viridiplantae</taxon>
        <taxon>Streptophyta</taxon>
        <taxon>Embryophyta</taxon>
        <taxon>Tracheophyta</taxon>
        <taxon>Spermatophyta</taxon>
        <taxon>Magnoliopsida</taxon>
        <taxon>eudicotyledons</taxon>
        <taxon>Gunneridae</taxon>
        <taxon>Pentapetalae</taxon>
        <taxon>rosids</taxon>
        <taxon>fabids</taxon>
        <taxon>Malpighiales</taxon>
        <taxon>Salicaceae</taxon>
        <taxon>Saliceae</taxon>
        <taxon>Salix</taxon>
    </lineage>
</organism>
<comment type="caution">
    <text evidence="1">The sequence shown here is derived from an EMBL/GenBank/DDBJ whole genome shotgun (WGS) entry which is preliminary data.</text>
</comment>
<keyword evidence="2" id="KW-1185">Reference proteome</keyword>